<feature type="transmembrane region" description="Helical" evidence="2">
    <location>
        <begin position="128"/>
        <end position="146"/>
    </location>
</feature>
<proteinExistence type="predicted"/>
<evidence type="ECO:0000256" key="2">
    <source>
        <dbReference type="SAM" id="Phobius"/>
    </source>
</evidence>
<dbReference type="Pfam" id="PF20100">
    <property type="entry name" value="DUF6490"/>
    <property type="match status" value="1"/>
</dbReference>
<accession>A0A9W8CF67</accession>
<name>A0A9W8CF67_9POAL</name>
<keyword evidence="2" id="KW-1133">Transmembrane helix</keyword>
<keyword evidence="2" id="KW-0812">Transmembrane</keyword>
<gene>
    <name evidence="3" type="ORF">BS78_K138400</name>
</gene>
<keyword evidence="4" id="KW-1185">Reference proteome</keyword>
<feature type="compositionally biased region" description="Pro residues" evidence="1">
    <location>
        <begin position="15"/>
        <end position="27"/>
    </location>
</feature>
<dbReference type="EMBL" id="MU629619">
    <property type="protein sequence ID" value="KAJ1255910.1"/>
    <property type="molecule type" value="Genomic_DNA"/>
</dbReference>
<organism evidence="3 4">
    <name type="scientific">Paspalum vaginatum</name>
    <name type="common">seashore paspalum</name>
    <dbReference type="NCBI Taxonomy" id="158149"/>
    <lineage>
        <taxon>Eukaryota</taxon>
        <taxon>Viridiplantae</taxon>
        <taxon>Streptophyta</taxon>
        <taxon>Embryophyta</taxon>
        <taxon>Tracheophyta</taxon>
        <taxon>Spermatophyta</taxon>
        <taxon>Magnoliopsida</taxon>
        <taxon>Liliopsida</taxon>
        <taxon>Poales</taxon>
        <taxon>Poaceae</taxon>
        <taxon>PACMAD clade</taxon>
        <taxon>Panicoideae</taxon>
        <taxon>Andropogonodae</taxon>
        <taxon>Paspaleae</taxon>
        <taxon>Paspalinae</taxon>
        <taxon>Paspalum</taxon>
    </lineage>
</organism>
<dbReference type="OrthoDB" id="679482at2759"/>
<dbReference type="Proteomes" id="UP001164776">
    <property type="component" value="Unassembled WGS sequence"/>
</dbReference>
<evidence type="ECO:0000313" key="3">
    <source>
        <dbReference type="EMBL" id="KAJ1255910.1"/>
    </source>
</evidence>
<dbReference type="PANTHER" id="PTHR46610:SF3">
    <property type="entry name" value="OS01G0238200 PROTEIN"/>
    <property type="match status" value="1"/>
</dbReference>
<evidence type="ECO:0000256" key="1">
    <source>
        <dbReference type="SAM" id="MobiDB-lite"/>
    </source>
</evidence>
<dbReference type="AlphaFoldDB" id="A0A9W8CF67"/>
<dbReference type="InterPro" id="IPR045501">
    <property type="entry name" value="DUF6490"/>
</dbReference>
<keyword evidence="2" id="KW-0472">Membrane</keyword>
<evidence type="ECO:0000313" key="4">
    <source>
        <dbReference type="Proteomes" id="UP001164776"/>
    </source>
</evidence>
<feature type="region of interest" description="Disordered" evidence="1">
    <location>
        <begin position="1"/>
        <end position="39"/>
    </location>
</feature>
<comment type="caution">
    <text evidence="3">The sequence shown here is derived from an EMBL/GenBank/DDBJ whole genome shotgun (WGS) entry which is preliminary data.</text>
</comment>
<sequence>MSSQHQADQAEPLLPRHPQPHVVPPRARPGSNGDGRHRHQLELGLGDAAPDGRPGSGGGGVGPRCLSSWLTAAGFSFLTFNSGMAIYRSQGDGGAVSFVVFSYADLLTLFVCLRAFEAAEPGSVSRDRLKVVVWLLTTALTLAFSYKVAAVMPVAVAVAVWVMAFATVVGGFYAFFFCHDEKQ</sequence>
<reference evidence="3 4" key="1">
    <citation type="submission" date="2022-10" db="EMBL/GenBank/DDBJ databases">
        <title>WGS assembly of Paspalum vaginatum 540-79.</title>
        <authorList>
            <person name="Sun G."/>
            <person name="Wase N."/>
            <person name="Shu S."/>
            <person name="Jenkins J."/>
            <person name="Zhou B."/>
            <person name="Torres-Rodriguez J."/>
            <person name="Chen C."/>
            <person name="Sandor L."/>
            <person name="Plott C."/>
            <person name="Yoshinga Y."/>
            <person name="Daum C."/>
            <person name="Qi P."/>
            <person name="Barry K."/>
            <person name="Lipzen A."/>
            <person name="Berry L."/>
            <person name="Pedersen C."/>
            <person name="Gottilla T."/>
            <person name="Foltz A."/>
            <person name="Yu H."/>
            <person name="O'Malley R."/>
            <person name="Zhang C."/>
            <person name="Devos K."/>
            <person name="Sigmon B."/>
            <person name="Yu B."/>
            <person name="Obata T."/>
            <person name="Schmutz J."/>
            <person name="Schnable J."/>
        </authorList>
    </citation>
    <scope>NUCLEOTIDE SEQUENCE [LARGE SCALE GENOMIC DNA]</scope>
    <source>
        <strain evidence="4">cv. 540-79</strain>
    </source>
</reference>
<feature type="transmembrane region" description="Helical" evidence="2">
    <location>
        <begin position="152"/>
        <end position="178"/>
    </location>
</feature>
<protein>
    <submittedName>
        <fullName evidence="3">Uncharacterized protein</fullName>
    </submittedName>
</protein>
<feature type="transmembrane region" description="Helical" evidence="2">
    <location>
        <begin position="93"/>
        <end position="116"/>
    </location>
</feature>
<dbReference type="PANTHER" id="PTHR46610">
    <property type="entry name" value="OS05G0181300 PROTEIN"/>
    <property type="match status" value="1"/>
</dbReference>